<accession>A0A3P3U3K5</accession>
<dbReference type="AlphaFoldDB" id="A0A3P3U3K5"/>
<name>A0A3P3U3K5_9BACL</name>
<dbReference type="InterPro" id="IPR011050">
    <property type="entry name" value="Pectin_lyase_fold/virulence"/>
</dbReference>
<keyword evidence="3" id="KW-1185">Reference proteome</keyword>
<dbReference type="InterPro" id="IPR012334">
    <property type="entry name" value="Pectin_lyas_fold"/>
</dbReference>
<organism evidence="2 3">
    <name type="scientific">Paenibacillus oralis</name>
    <dbReference type="NCBI Taxonomy" id="2490856"/>
    <lineage>
        <taxon>Bacteria</taxon>
        <taxon>Bacillati</taxon>
        <taxon>Bacillota</taxon>
        <taxon>Bacilli</taxon>
        <taxon>Bacillales</taxon>
        <taxon>Paenibacillaceae</taxon>
        <taxon>Paenibacillus</taxon>
    </lineage>
</organism>
<dbReference type="Gene3D" id="2.160.20.10">
    <property type="entry name" value="Single-stranded right-handed beta-helix, Pectin lyase-like"/>
    <property type="match status" value="1"/>
</dbReference>
<dbReference type="OrthoDB" id="159063at2"/>
<dbReference type="RefSeq" id="WP_128632077.1">
    <property type="nucleotide sequence ID" value="NZ_RRCN01000001.1"/>
</dbReference>
<protein>
    <recommendedName>
        <fullName evidence="1">Periplasmic copper-binding protein NosD beta helix domain-containing protein</fullName>
    </recommendedName>
</protein>
<dbReference type="SUPFAM" id="SSF51126">
    <property type="entry name" value="Pectin lyase-like"/>
    <property type="match status" value="1"/>
</dbReference>
<dbReference type="InterPro" id="IPR022441">
    <property type="entry name" value="Para_beta_helix_rpt-2"/>
</dbReference>
<reference evidence="2 3" key="1">
    <citation type="submission" date="2018-11" db="EMBL/GenBank/DDBJ databases">
        <title>Genome sequencing of Paenibacillus sp. KCOM 3021 (= ChDC PVNT-B20).</title>
        <authorList>
            <person name="Kook J.-K."/>
            <person name="Park S.-N."/>
            <person name="Lim Y.K."/>
        </authorList>
    </citation>
    <scope>NUCLEOTIDE SEQUENCE [LARGE SCALE GENOMIC DNA]</scope>
    <source>
        <strain evidence="2 3">KCOM 3021</strain>
    </source>
</reference>
<dbReference type="Proteomes" id="UP000267017">
    <property type="component" value="Unassembled WGS sequence"/>
</dbReference>
<gene>
    <name evidence="2" type="ORF">EHV15_16020</name>
</gene>
<dbReference type="EMBL" id="RRCN01000001">
    <property type="protein sequence ID" value="RRJ64259.1"/>
    <property type="molecule type" value="Genomic_DNA"/>
</dbReference>
<dbReference type="InterPro" id="IPR007742">
    <property type="entry name" value="NosD_dom"/>
</dbReference>
<evidence type="ECO:0000313" key="2">
    <source>
        <dbReference type="EMBL" id="RRJ64259.1"/>
    </source>
</evidence>
<comment type="caution">
    <text evidence="2">The sequence shown here is derived from an EMBL/GenBank/DDBJ whole genome shotgun (WGS) entry which is preliminary data.</text>
</comment>
<dbReference type="Pfam" id="PF05048">
    <property type="entry name" value="NosD"/>
    <property type="match status" value="1"/>
</dbReference>
<feature type="domain" description="Periplasmic copper-binding protein NosD beta helix" evidence="1">
    <location>
        <begin position="2"/>
        <end position="88"/>
    </location>
</feature>
<evidence type="ECO:0000259" key="1">
    <source>
        <dbReference type="Pfam" id="PF05048"/>
    </source>
</evidence>
<sequence length="93" mass="10180">MRDGIYLEDSKNLDITGNQIFGSRYGIHCMYIDGTKIVGNRGEHNVTGAMIMGVTDVLVSGNSFAKQSSNVNSQGILLYDVQTSLVENKRPPE</sequence>
<evidence type="ECO:0000313" key="3">
    <source>
        <dbReference type="Proteomes" id="UP000267017"/>
    </source>
</evidence>
<dbReference type="NCBIfam" id="TIGR03804">
    <property type="entry name" value="para_beta_helix"/>
    <property type="match status" value="1"/>
</dbReference>
<proteinExistence type="predicted"/>